<evidence type="ECO:0000259" key="5">
    <source>
        <dbReference type="SMART" id="SM00062"/>
    </source>
</evidence>
<sequence length="292" mass="32686">MKRLLPLLLCLPLLAEAQTLERIRSSQQLNIGYQANLAPFSSTLDGQPRGYAIELCQQVVEQIRQQPGFERLQQSFRALDTQEGLEAVRDGSLDLFCGATSETLERRGQVSFSVPIYAAGRGVVVRRDAPQSLVQALNGGGQQAAPQWRANIARVLGNHRFLVLKGSTTEIWARERVRELGLAASIRAVDNLREGMELLDRGQADAFFSDRVLMHNWLASSGMDGRLQVLDRLFDLEPMGLVLARGDEDFRLLVDTTLSRLYRSGRIESIYGRYFGPPSEPVKLLFRAYAPR</sequence>
<evidence type="ECO:0000313" key="7">
    <source>
        <dbReference type="Proteomes" id="UP000744555"/>
    </source>
</evidence>
<name>A0ABR7S6S3_AQUAC</name>
<keyword evidence="2" id="KW-0813">Transport</keyword>
<evidence type="ECO:0000256" key="3">
    <source>
        <dbReference type="ARBA" id="ARBA00022729"/>
    </source>
</evidence>
<dbReference type="Gene3D" id="3.40.190.10">
    <property type="entry name" value="Periplasmic binding protein-like II"/>
    <property type="match status" value="2"/>
</dbReference>
<keyword evidence="3 4" id="KW-0732">Signal</keyword>
<dbReference type="SUPFAM" id="SSF53850">
    <property type="entry name" value="Periplasmic binding protein-like II"/>
    <property type="match status" value="1"/>
</dbReference>
<proteinExistence type="inferred from homology"/>
<evidence type="ECO:0000256" key="4">
    <source>
        <dbReference type="SAM" id="SignalP"/>
    </source>
</evidence>
<evidence type="ECO:0000313" key="6">
    <source>
        <dbReference type="EMBL" id="MBC9252301.1"/>
    </source>
</evidence>
<accession>A0ABR7S6S3</accession>
<reference evidence="6 7" key="1">
    <citation type="submission" date="2016-06" db="EMBL/GenBank/DDBJ databases">
        <authorList>
            <person name="Ramos C."/>
            <person name="Pintado A."/>
            <person name="Crespo-Gomez J.I."/>
        </authorList>
    </citation>
    <scope>NUCLEOTIDE SEQUENCE [LARGE SCALE GENOMIC DNA]</scope>
    <source>
        <strain evidence="6 7">AVO110</strain>
    </source>
</reference>
<evidence type="ECO:0000256" key="2">
    <source>
        <dbReference type="ARBA" id="ARBA00022448"/>
    </source>
</evidence>
<gene>
    <name evidence="6" type="ORF">A9179_18680</name>
</gene>
<comment type="similarity">
    <text evidence="1">Belongs to the bacterial solute-binding protein 3 family.</text>
</comment>
<dbReference type="Proteomes" id="UP000744555">
    <property type="component" value="Unassembled WGS sequence"/>
</dbReference>
<comment type="caution">
    <text evidence="6">The sequence shown here is derived from an EMBL/GenBank/DDBJ whole genome shotgun (WGS) entry which is preliminary data.</text>
</comment>
<dbReference type="PANTHER" id="PTHR30085:SF6">
    <property type="entry name" value="ABC TRANSPORTER GLUTAMINE-BINDING PROTEIN GLNH"/>
    <property type="match status" value="1"/>
</dbReference>
<dbReference type="InterPro" id="IPR001638">
    <property type="entry name" value="Solute-binding_3/MltF_N"/>
</dbReference>
<evidence type="ECO:0000256" key="1">
    <source>
        <dbReference type="ARBA" id="ARBA00010333"/>
    </source>
</evidence>
<dbReference type="PANTHER" id="PTHR30085">
    <property type="entry name" value="AMINO ACID ABC TRANSPORTER PERMEASE"/>
    <property type="match status" value="1"/>
</dbReference>
<feature type="chain" id="PRO_5046264870" description="Solute-binding protein family 3/N-terminal domain-containing protein" evidence="4">
    <location>
        <begin position="18"/>
        <end position="292"/>
    </location>
</feature>
<dbReference type="SMART" id="SM00062">
    <property type="entry name" value="PBPb"/>
    <property type="match status" value="1"/>
</dbReference>
<dbReference type="Pfam" id="PF00497">
    <property type="entry name" value="SBP_bac_3"/>
    <property type="match status" value="1"/>
</dbReference>
<protein>
    <recommendedName>
        <fullName evidence="5">Solute-binding protein family 3/N-terminal domain-containing protein</fullName>
    </recommendedName>
</protein>
<dbReference type="InterPro" id="IPR051455">
    <property type="entry name" value="Bact_solute-bind_prot3"/>
</dbReference>
<dbReference type="CDD" id="cd13688">
    <property type="entry name" value="PBP2_GltI_DEBP"/>
    <property type="match status" value="1"/>
</dbReference>
<organism evidence="6 7">
    <name type="scientific">Aquipseudomonas alcaligenes</name>
    <name type="common">Pseudomonas alcaligenes</name>
    <dbReference type="NCBI Taxonomy" id="43263"/>
    <lineage>
        <taxon>Bacteria</taxon>
        <taxon>Pseudomonadati</taxon>
        <taxon>Pseudomonadota</taxon>
        <taxon>Gammaproteobacteria</taxon>
        <taxon>Pseudomonadales</taxon>
        <taxon>Pseudomonadaceae</taxon>
        <taxon>Aquipseudomonas</taxon>
    </lineage>
</organism>
<keyword evidence="7" id="KW-1185">Reference proteome</keyword>
<dbReference type="RefSeq" id="WP_187807769.1">
    <property type="nucleotide sequence ID" value="NZ_LZEU01000001.1"/>
</dbReference>
<feature type="domain" description="Solute-binding protein family 3/N-terminal" evidence="5">
    <location>
        <begin position="28"/>
        <end position="278"/>
    </location>
</feature>
<dbReference type="EMBL" id="LZEU01000001">
    <property type="protein sequence ID" value="MBC9252301.1"/>
    <property type="molecule type" value="Genomic_DNA"/>
</dbReference>
<feature type="signal peptide" evidence="4">
    <location>
        <begin position="1"/>
        <end position="17"/>
    </location>
</feature>